<dbReference type="EMBL" id="CACTIH010007591">
    <property type="protein sequence ID" value="CAA3016093.1"/>
    <property type="molecule type" value="Genomic_DNA"/>
</dbReference>
<dbReference type="CDD" id="cd22009">
    <property type="entry name" value="HMG-box_AtHMGB9-like"/>
    <property type="match status" value="1"/>
</dbReference>
<dbReference type="SUPFAM" id="SSF46774">
    <property type="entry name" value="ARID-like"/>
    <property type="match status" value="1"/>
</dbReference>
<name>A0A8S0U9W8_OLEEU</name>
<accession>A0A8S0U9W8</accession>
<dbReference type="PANTHER" id="PTHR46691">
    <property type="entry name" value="HIGH MOBILITY GROUP B PROTEIN 9"/>
    <property type="match status" value="1"/>
</dbReference>
<gene>
    <name evidence="5" type="ORF">OLEA9_A096588</name>
</gene>
<dbReference type="GO" id="GO:0009846">
    <property type="term" value="P:pollen germination"/>
    <property type="evidence" value="ECO:0007669"/>
    <property type="project" value="EnsemblPlants"/>
</dbReference>
<evidence type="ECO:0000259" key="3">
    <source>
        <dbReference type="PROSITE" id="PS50118"/>
    </source>
</evidence>
<keyword evidence="1" id="KW-0238">DNA-binding</keyword>
<dbReference type="AlphaFoldDB" id="A0A8S0U9W8"/>
<evidence type="ECO:0000256" key="1">
    <source>
        <dbReference type="PROSITE-ProRule" id="PRU00267"/>
    </source>
</evidence>
<dbReference type="Gramene" id="OE9A096588T1">
    <property type="protein sequence ID" value="OE9A096588C1"/>
    <property type="gene ID" value="OE9A096588"/>
</dbReference>
<feature type="domain" description="HMG box" evidence="3">
    <location>
        <begin position="251"/>
        <end position="318"/>
    </location>
</feature>
<dbReference type="GO" id="GO:0000976">
    <property type="term" value="F:transcription cis-regulatory region binding"/>
    <property type="evidence" value="ECO:0007669"/>
    <property type="project" value="EnsemblPlants"/>
</dbReference>
<dbReference type="InterPro" id="IPR009071">
    <property type="entry name" value="HMG_box_dom"/>
</dbReference>
<dbReference type="PROSITE" id="PS50118">
    <property type="entry name" value="HMG_BOX_2"/>
    <property type="match status" value="1"/>
</dbReference>
<dbReference type="InterPro" id="IPR036910">
    <property type="entry name" value="HMG_box_dom_sf"/>
</dbReference>
<dbReference type="PROSITE" id="PS51011">
    <property type="entry name" value="ARID"/>
    <property type="match status" value="1"/>
</dbReference>
<dbReference type="SMART" id="SM00501">
    <property type="entry name" value="BRIGHT"/>
    <property type="match status" value="1"/>
</dbReference>
<sequence length="353" mass="40115">MMMEKGTIAESPNSYPPPLAAYQEVASSRELFLDTLKKLHVAMGTKFMIPIVGGKDLDLHRLFVEVTSRGGITKVVRERKWKDVTAVFSFPSSATNASFILRKYYSSLLYHYEQIYLFKAKCWTPWTPLSTDALQNVSKSTAPPRGLAEGVLQPQNKQASPLQIINTETSFSTVSGVIDGKFEGGYLVTVKIGAENLKGVLYQVPQFEAQGVSEHHTVPANNIESSSSKAGVSRQNKRKRSQRRRRDPAHPKQNVSGYNFFFAKQQSRLKPLYAGREREISKKIGELWNNLQETEKSVYQEKALRDKERYRLELEDYNKKQRTGQSINNAAPIQQVPSNARCWLDRSRQEYSN</sequence>
<dbReference type="SMART" id="SM01014">
    <property type="entry name" value="ARID"/>
    <property type="match status" value="1"/>
</dbReference>
<dbReference type="SMART" id="SM00398">
    <property type="entry name" value="HMG"/>
    <property type="match status" value="1"/>
</dbReference>
<dbReference type="SUPFAM" id="SSF47095">
    <property type="entry name" value="HMG-box"/>
    <property type="match status" value="1"/>
</dbReference>
<protein>
    <submittedName>
        <fullName evidence="5">High mobility group B 15-like</fullName>
    </submittedName>
</protein>
<dbReference type="InterPro" id="IPR036431">
    <property type="entry name" value="ARID_dom_sf"/>
</dbReference>
<dbReference type="GO" id="GO:0000400">
    <property type="term" value="F:four-way junction DNA binding"/>
    <property type="evidence" value="ECO:0007669"/>
    <property type="project" value="EnsemblPlants"/>
</dbReference>
<dbReference type="PRINTS" id="PR00886">
    <property type="entry name" value="HIGHMOBLTY12"/>
</dbReference>
<keyword evidence="6" id="KW-1185">Reference proteome</keyword>
<feature type="region of interest" description="Disordered" evidence="2">
    <location>
        <begin position="218"/>
        <end position="257"/>
    </location>
</feature>
<dbReference type="Gene3D" id="1.10.150.60">
    <property type="entry name" value="ARID DNA-binding domain"/>
    <property type="match status" value="1"/>
</dbReference>
<feature type="compositionally biased region" description="Polar residues" evidence="2">
    <location>
        <begin position="219"/>
        <end position="230"/>
    </location>
</feature>
<evidence type="ECO:0000259" key="4">
    <source>
        <dbReference type="PROSITE" id="PS51011"/>
    </source>
</evidence>
<dbReference type="Proteomes" id="UP000594638">
    <property type="component" value="Unassembled WGS sequence"/>
</dbReference>
<feature type="compositionally biased region" description="Basic residues" evidence="2">
    <location>
        <begin position="235"/>
        <end position="247"/>
    </location>
</feature>
<dbReference type="GO" id="GO:0090406">
    <property type="term" value="C:pollen tube"/>
    <property type="evidence" value="ECO:0007669"/>
    <property type="project" value="EnsemblPlants"/>
</dbReference>
<evidence type="ECO:0000313" key="5">
    <source>
        <dbReference type="EMBL" id="CAA3016093.1"/>
    </source>
</evidence>
<reference evidence="5 6" key="1">
    <citation type="submission" date="2019-12" db="EMBL/GenBank/DDBJ databases">
        <authorList>
            <person name="Alioto T."/>
            <person name="Alioto T."/>
            <person name="Gomez Garrido J."/>
        </authorList>
    </citation>
    <scope>NUCLEOTIDE SEQUENCE [LARGE SCALE GENOMIC DNA]</scope>
</reference>
<dbReference type="GO" id="GO:0005634">
    <property type="term" value="C:nucleus"/>
    <property type="evidence" value="ECO:0007669"/>
    <property type="project" value="UniProtKB-UniRule"/>
</dbReference>
<dbReference type="GO" id="GO:0019760">
    <property type="term" value="P:glucosinolate metabolic process"/>
    <property type="evidence" value="ECO:0007669"/>
    <property type="project" value="EnsemblPlants"/>
</dbReference>
<comment type="caution">
    <text evidence="5">The sequence shown here is derived from an EMBL/GenBank/DDBJ whole genome shotgun (WGS) entry which is preliminary data.</text>
</comment>
<organism evidence="5 6">
    <name type="scientific">Olea europaea subsp. europaea</name>
    <dbReference type="NCBI Taxonomy" id="158383"/>
    <lineage>
        <taxon>Eukaryota</taxon>
        <taxon>Viridiplantae</taxon>
        <taxon>Streptophyta</taxon>
        <taxon>Embryophyta</taxon>
        <taxon>Tracheophyta</taxon>
        <taxon>Spermatophyta</taxon>
        <taxon>Magnoliopsida</taxon>
        <taxon>eudicotyledons</taxon>
        <taxon>Gunneridae</taxon>
        <taxon>Pentapetalae</taxon>
        <taxon>asterids</taxon>
        <taxon>lamiids</taxon>
        <taxon>Lamiales</taxon>
        <taxon>Oleaceae</taxon>
        <taxon>Oleeae</taxon>
        <taxon>Olea</taxon>
    </lineage>
</organism>
<dbReference type="Pfam" id="PF00505">
    <property type="entry name" value="HMG_box"/>
    <property type="match status" value="1"/>
</dbReference>
<dbReference type="GO" id="GO:0009860">
    <property type="term" value="P:pollen tube growth"/>
    <property type="evidence" value="ECO:0007669"/>
    <property type="project" value="EnsemblPlants"/>
</dbReference>
<keyword evidence="1" id="KW-0539">Nucleus</keyword>
<dbReference type="InterPro" id="IPR001606">
    <property type="entry name" value="ARID_dom"/>
</dbReference>
<dbReference type="OrthoDB" id="338531at2759"/>
<dbReference type="Gene3D" id="1.10.30.10">
    <property type="entry name" value="High mobility group box domain"/>
    <property type="match status" value="1"/>
</dbReference>
<dbReference type="Pfam" id="PF01388">
    <property type="entry name" value="ARID"/>
    <property type="match status" value="1"/>
</dbReference>
<dbReference type="InterPro" id="IPR045303">
    <property type="entry name" value="ARID_HMGB9-like"/>
</dbReference>
<feature type="DNA-binding region" description="HMG box" evidence="1">
    <location>
        <begin position="251"/>
        <end position="318"/>
    </location>
</feature>
<proteinExistence type="predicted"/>
<dbReference type="CDD" id="cd16872">
    <property type="entry name" value="ARID_HMGB9-like"/>
    <property type="match status" value="1"/>
</dbReference>
<evidence type="ECO:0000313" key="6">
    <source>
        <dbReference type="Proteomes" id="UP000594638"/>
    </source>
</evidence>
<dbReference type="PANTHER" id="PTHR46691:SF3">
    <property type="entry name" value="HIGH MOBILITY GROUP B PROTEIN 15"/>
    <property type="match status" value="1"/>
</dbReference>
<evidence type="ECO:0000256" key="2">
    <source>
        <dbReference type="SAM" id="MobiDB-lite"/>
    </source>
</evidence>
<feature type="domain" description="ARID" evidence="4">
    <location>
        <begin position="26"/>
        <end position="117"/>
    </location>
</feature>